<feature type="transmembrane region" description="Helical" evidence="1">
    <location>
        <begin position="160"/>
        <end position="185"/>
    </location>
</feature>
<dbReference type="EMBL" id="SMKU01000446">
    <property type="protein sequence ID" value="TDD64311.1"/>
    <property type="molecule type" value="Genomic_DNA"/>
</dbReference>
<feature type="transmembrane region" description="Helical" evidence="1">
    <location>
        <begin position="82"/>
        <end position="108"/>
    </location>
</feature>
<keyword evidence="1" id="KW-1133">Transmembrane helix</keyword>
<dbReference type="Proteomes" id="UP000294513">
    <property type="component" value="Unassembled WGS sequence"/>
</dbReference>
<feature type="transmembrane region" description="Helical" evidence="1">
    <location>
        <begin position="262"/>
        <end position="279"/>
    </location>
</feature>
<dbReference type="AlphaFoldDB" id="A0A4R4ZYG7"/>
<comment type="caution">
    <text evidence="2">The sequence shown here is derived from an EMBL/GenBank/DDBJ whole genome shotgun (WGS) entry which is preliminary data.</text>
</comment>
<evidence type="ECO:0000313" key="3">
    <source>
        <dbReference type="Proteomes" id="UP000294513"/>
    </source>
</evidence>
<gene>
    <name evidence="2" type="ORF">E1298_42535</name>
</gene>
<keyword evidence="1" id="KW-0812">Transmembrane</keyword>
<proteinExistence type="predicted"/>
<keyword evidence="3" id="KW-1185">Reference proteome</keyword>
<evidence type="ECO:0000256" key="1">
    <source>
        <dbReference type="SAM" id="Phobius"/>
    </source>
</evidence>
<name>A0A4R4ZYG7_9ACTN</name>
<evidence type="ECO:0000313" key="2">
    <source>
        <dbReference type="EMBL" id="TDD64311.1"/>
    </source>
</evidence>
<protein>
    <recommendedName>
        <fullName evidence="4">DoxX family protein</fullName>
    </recommendedName>
</protein>
<sequence>MTSQITSTARPANRWEAITQAPTLTKLYWLLRIGVSIEYLGHGWAGLSRSRAWLPYYDLFGISADFAIDHLMYITGSVDITVGLLILFWPARILLLHATVWAVFTALLRPTVGEGWWEFLERGGNYGMPLALLVIVGLGGWSVRGWLVPARAPAAVSDRAVIAAHWAARGGLALLLIGHGGFGAFEDKPYWYKFFDYFGITRSTVESANLMVIFGTFEILLGLAILLRPWKSLLLAVLVWKLGTELLRPAVGQEWFQFVERVGDYVLPIALIVIAGLYAQALHRTPPAPATGPVSEPTSAPAG</sequence>
<dbReference type="OrthoDB" id="669592at2"/>
<feature type="transmembrane region" description="Helical" evidence="1">
    <location>
        <begin position="205"/>
        <end position="226"/>
    </location>
</feature>
<keyword evidence="1" id="KW-0472">Membrane</keyword>
<feature type="transmembrane region" description="Helical" evidence="1">
    <location>
        <begin position="128"/>
        <end position="148"/>
    </location>
</feature>
<accession>A0A4R4ZYG7</accession>
<reference evidence="2 3" key="1">
    <citation type="submission" date="2019-03" db="EMBL/GenBank/DDBJ databases">
        <title>Draft genome sequences of novel Actinobacteria.</title>
        <authorList>
            <person name="Sahin N."/>
            <person name="Ay H."/>
            <person name="Saygin H."/>
        </authorList>
    </citation>
    <scope>NUCLEOTIDE SEQUENCE [LARGE SCALE GENOMIC DNA]</scope>
    <source>
        <strain evidence="2 3">H3C3</strain>
    </source>
</reference>
<dbReference type="RefSeq" id="WP_131903061.1">
    <property type="nucleotide sequence ID" value="NZ_SMKU01000446.1"/>
</dbReference>
<evidence type="ECO:0008006" key="4">
    <source>
        <dbReference type="Google" id="ProtNLM"/>
    </source>
</evidence>
<organism evidence="2 3">
    <name type="scientific">Actinomadura rubrisoli</name>
    <dbReference type="NCBI Taxonomy" id="2530368"/>
    <lineage>
        <taxon>Bacteria</taxon>
        <taxon>Bacillati</taxon>
        <taxon>Actinomycetota</taxon>
        <taxon>Actinomycetes</taxon>
        <taxon>Streptosporangiales</taxon>
        <taxon>Thermomonosporaceae</taxon>
        <taxon>Actinomadura</taxon>
    </lineage>
</organism>